<comment type="caution">
    <text evidence="1">The sequence shown here is derived from an EMBL/GenBank/DDBJ whole genome shotgun (WGS) entry which is preliminary data.</text>
</comment>
<dbReference type="InterPro" id="IPR032710">
    <property type="entry name" value="NTF2-like_dom_sf"/>
</dbReference>
<name>A0ABQ2B949_9MICO</name>
<dbReference type="Gene3D" id="3.10.450.50">
    <property type="match status" value="1"/>
</dbReference>
<gene>
    <name evidence="1" type="ORF">GCM10007368_24140</name>
</gene>
<dbReference type="RefSeq" id="WP_188523945.1">
    <property type="nucleotide sequence ID" value="NZ_BMDG01000007.1"/>
</dbReference>
<dbReference type="EMBL" id="BMDG01000007">
    <property type="protein sequence ID" value="GGI09031.1"/>
    <property type="molecule type" value="Genomic_DNA"/>
</dbReference>
<dbReference type="PANTHER" id="PTHR38436">
    <property type="entry name" value="POLYKETIDE CYCLASE SNOAL-LIKE DOMAIN"/>
    <property type="match status" value="1"/>
</dbReference>
<dbReference type="Pfam" id="PF07366">
    <property type="entry name" value="SnoaL"/>
    <property type="match status" value="1"/>
</dbReference>
<dbReference type="SUPFAM" id="SSF54427">
    <property type="entry name" value="NTF2-like"/>
    <property type="match status" value="1"/>
</dbReference>
<evidence type="ECO:0008006" key="3">
    <source>
        <dbReference type="Google" id="ProtNLM"/>
    </source>
</evidence>
<reference evidence="2" key="1">
    <citation type="journal article" date="2019" name="Int. J. Syst. Evol. Microbiol.">
        <title>The Global Catalogue of Microorganisms (GCM) 10K type strain sequencing project: providing services to taxonomists for standard genome sequencing and annotation.</title>
        <authorList>
            <consortium name="The Broad Institute Genomics Platform"/>
            <consortium name="The Broad Institute Genome Sequencing Center for Infectious Disease"/>
            <person name="Wu L."/>
            <person name="Ma J."/>
        </authorList>
    </citation>
    <scope>NUCLEOTIDE SEQUENCE [LARGE SCALE GENOMIC DNA]</scope>
    <source>
        <strain evidence="2">CCM 8653</strain>
    </source>
</reference>
<evidence type="ECO:0000313" key="2">
    <source>
        <dbReference type="Proteomes" id="UP000632535"/>
    </source>
</evidence>
<accession>A0ABQ2B949</accession>
<organism evidence="1 2">
    <name type="scientific">Isoptericola cucumis</name>
    <dbReference type="NCBI Taxonomy" id="1776856"/>
    <lineage>
        <taxon>Bacteria</taxon>
        <taxon>Bacillati</taxon>
        <taxon>Actinomycetota</taxon>
        <taxon>Actinomycetes</taxon>
        <taxon>Micrococcales</taxon>
        <taxon>Promicromonosporaceae</taxon>
        <taxon>Isoptericola</taxon>
    </lineage>
</organism>
<dbReference type="PANTHER" id="PTHR38436:SF1">
    <property type="entry name" value="ESTER CYCLASE"/>
    <property type="match status" value="1"/>
</dbReference>
<evidence type="ECO:0000313" key="1">
    <source>
        <dbReference type="EMBL" id="GGI09031.1"/>
    </source>
</evidence>
<protein>
    <recommendedName>
        <fullName evidence="3">Ester cyclase</fullName>
    </recommendedName>
</protein>
<dbReference type="InterPro" id="IPR009959">
    <property type="entry name" value="Cyclase_SnoaL-like"/>
</dbReference>
<proteinExistence type="predicted"/>
<sequence>MTMTIAPVPRAAEPAPPAPSATAVALRVHTNAMPAGTESVLRRCLAPGFRNHDVLPGCSGGPEALAATMHWFHDAFGDQRVEVLQLVADGDLVALHVAFSGRHVGFFRGLPPTRRRFTVREMHMVRVQDGLEAEHWVVRDEAWLERELRADGPRP</sequence>
<dbReference type="Proteomes" id="UP000632535">
    <property type="component" value="Unassembled WGS sequence"/>
</dbReference>
<keyword evidence="2" id="KW-1185">Reference proteome</keyword>